<keyword evidence="6 9" id="KW-0238">DNA-binding</keyword>
<feature type="binding site" evidence="9">
    <location>
        <begin position="178"/>
        <end position="185"/>
    </location>
    <ligand>
        <name>ATP</name>
        <dbReference type="ChEBI" id="CHEBI:30616"/>
    </ligand>
</feature>
<evidence type="ECO:0000259" key="11">
    <source>
        <dbReference type="PROSITE" id="PS51194"/>
    </source>
</evidence>
<dbReference type="InterPro" id="IPR027417">
    <property type="entry name" value="P-loop_NTPase"/>
</dbReference>
<dbReference type="EC" id="3.6.4.-" evidence="9"/>
<keyword evidence="13" id="KW-1185">Reference proteome</keyword>
<dbReference type="Gene3D" id="3.30.360.80">
    <property type="match status" value="1"/>
</dbReference>
<proteinExistence type="inferred from homology"/>
<dbReference type="RefSeq" id="WP_114898572.1">
    <property type="nucleotide sequence ID" value="NZ_CP031222.1"/>
</dbReference>
<dbReference type="SMART" id="SM00487">
    <property type="entry name" value="DEXDc"/>
    <property type="match status" value="1"/>
</dbReference>
<dbReference type="PANTHER" id="PTHR45766">
    <property type="entry name" value="DNA ANNEALING HELICASE AND ENDONUCLEASE ZRANB3 FAMILY MEMBER"/>
    <property type="match status" value="1"/>
</dbReference>
<dbReference type="PROSITE" id="PS51192">
    <property type="entry name" value="HELICASE_ATP_BIND_1"/>
    <property type="match status" value="1"/>
</dbReference>
<dbReference type="GO" id="GO:0006355">
    <property type="term" value="P:regulation of DNA-templated transcription"/>
    <property type="evidence" value="ECO:0007669"/>
    <property type="project" value="UniProtKB-UniRule"/>
</dbReference>
<dbReference type="PROSITE" id="PS51194">
    <property type="entry name" value="HELICASE_CTER"/>
    <property type="match status" value="1"/>
</dbReference>
<keyword evidence="8 9" id="KW-0804">Transcription</keyword>
<dbReference type="NCBIfam" id="NF003426">
    <property type="entry name" value="PRK04914.1"/>
    <property type="match status" value="1"/>
</dbReference>
<keyword evidence="5 9" id="KW-0805">Transcription regulation</keyword>
<dbReference type="SMART" id="SM00490">
    <property type="entry name" value="HELICc"/>
    <property type="match status" value="1"/>
</dbReference>
<protein>
    <recommendedName>
        <fullName evidence="9">RNA polymerase-associated protein RapA</fullName>
        <ecNumber evidence="9">3.6.4.-</ecNumber>
    </recommendedName>
    <alternativeName>
        <fullName evidence="9">ATP-dependent helicase HepA</fullName>
    </alternativeName>
</protein>
<reference evidence="12 13" key="1">
    <citation type="submission" date="2018-07" db="EMBL/GenBank/DDBJ databases">
        <title>Genome sequencing of Moraxellaceae gen. HYN0046.</title>
        <authorList>
            <person name="Kim M."/>
            <person name="Yi H."/>
        </authorList>
    </citation>
    <scope>NUCLEOTIDE SEQUENCE [LARGE SCALE GENOMIC DNA]</scope>
    <source>
        <strain evidence="12 13">HYN0046</strain>
    </source>
</reference>
<dbReference type="AlphaFoldDB" id="A0A345P5A3"/>
<gene>
    <name evidence="9" type="primary">rapA</name>
    <name evidence="12" type="ORF">HYN46_06245</name>
</gene>
<dbReference type="CDD" id="cd18793">
    <property type="entry name" value="SF2_C_SNF"/>
    <property type="match status" value="1"/>
</dbReference>
<feature type="short sequence motif" description="DEAH box" evidence="9">
    <location>
        <begin position="283"/>
        <end position="286"/>
    </location>
</feature>
<dbReference type="EMBL" id="CP031222">
    <property type="protein sequence ID" value="AXI02462.1"/>
    <property type="molecule type" value="Genomic_DNA"/>
</dbReference>
<dbReference type="InterPro" id="IPR014001">
    <property type="entry name" value="Helicase_ATP-bd"/>
</dbReference>
<keyword evidence="7 9" id="KW-0010">Activator</keyword>
<keyword evidence="4 9" id="KW-0067">ATP-binding</keyword>
<dbReference type="CDD" id="cd18011">
    <property type="entry name" value="DEXDc_RapA"/>
    <property type="match status" value="1"/>
</dbReference>
<evidence type="ECO:0000256" key="8">
    <source>
        <dbReference type="ARBA" id="ARBA00023163"/>
    </source>
</evidence>
<evidence type="ECO:0000256" key="5">
    <source>
        <dbReference type="ARBA" id="ARBA00023015"/>
    </source>
</evidence>
<dbReference type="Gene3D" id="3.40.50.300">
    <property type="entry name" value="P-loop containing nucleotide triphosphate hydrolases"/>
    <property type="match status" value="1"/>
</dbReference>
<dbReference type="Gene3D" id="6.10.140.1500">
    <property type="match status" value="1"/>
</dbReference>
<dbReference type="InterPro" id="IPR040765">
    <property type="entry name" value="Tudor_1_RapA"/>
</dbReference>
<dbReference type="InterPro" id="IPR000330">
    <property type="entry name" value="SNF2_N"/>
</dbReference>
<dbReference type="SUPFAM" id="SSF52540">
    <property type="entry name" value="P-loop containing nucleoside triphosphate hydrolases"/>
    <property type="match status" value="2"/>
</dbReference>
<dbReference type="Proteomes" id="UP000253940">
    <property type="component" value="Chromosome"/>
</dbReference>
<dbReference type="InterPro" id="IPR022737">
    <property type="entry name" value="RapA_C"/>
</dbReference>
<evidence type="ECO:0000313" key="13">
    <source>
        <dbReference type="Proteomes" id="UP000253940"/>
    </source>
</evidence>
<dbReference type="InterPro" id="IPR038718">
    <property type="entry name" value="SNF2-like_sf"/>
</dbReference>
<evidence type="ECO:0000313" key="12">
    <source>
        <dbReference type="EMBL" id="AXI02462.1"/>
    </source>
</evidence>
<feature type="domain" description="Helicase C-terminal" evidence="11">
    <location>
        <begin position="463"/>
        <end position="632"/>
    </location>
</feature>
<dbReference type="Gene3D" id="2.30.30.140">
    <property type="match status" value="1"/>
</dbReference>
<dbReference type="Pfam" id="PF18339">
    <property type="entry name" value="Tudor_1_RapA"/>
    <property type="match status" value="1"/>
</dbReference>
<accession>A0A345P5A3</accession>
<dbReference type="Pfam" id="PF18337">
    <property type="entry name" value="Tudor_RapA"/>
    <property type="match status" value="1"/>
</dbReference>
<dbReference type="PANTHER" id="PTHR45766:SF6">
    <property type="entry name" value="SWI_SNF-RELATED MATRIX-ASSOCIATED ACTIN-DEPENDENT REGULATOR OF CHROMATIN SUBFAMILY A-LIKE PROTEIN 1"/>
    <property type="match status" value="1"/>
</dbReference>
<evidence type="ECO:0000256" key="2">
    <source>
        <dbReference type="ARBA" id="ARBA00022801"/>
    </source>
</evidence>
<dbReference type="InterPro" id="IPR049730">
    <property type="entry name" value="SNF2/RAD54-like_C"/>
</dbReference>
<dbReference type="GO" id="GO:0005524">
    <property type="term" value="F:ATP binding"/>
    <property type="evidence" value="ECO:0007669"/>
    <property type="project" value="UniProtKB-UniRule"/>
</dbReference>
<dbReference type="Gene3D" id="2.30.30.930">
    <property type="match status" value="1"/>
</dbReference>
<dbReference type="Pfam" id="PF00271">
    <property type="entry name" value="Helicase_C"/>
    <property type="match status" value="1"/>
</dbReference>
<dbReference type="GO" id="GO:0004386">
    <property type="term" value="F:helicase activity"/>
    <property type="evidence" value="ECO:0007669"/>
    <property type="project" value="UniProtKB-UniRule"/>
</dbReference>
<dbReference type="HAMAP" id="MF_01821">
    <property type="entry name" value="Helicase_RapA"/>
    <property type="match status" value="1"/>
</dbReference>
<dbReference type="InterPro" id="IPR023949">
    <property type="entry name" value="Helicase_RapA"/>
</dbReference>
<dbReference type="GO" id="GO:0016817">
    <property type="term" value="F:hydrolase activity, acting on acid anhydrides"/>
    <property type="evidence" value="ECO:0007669"/>
    <property type="project" value="InterPro"/>
</dbReference>
<comment type="similarity">
    <text evidence="9">Belongs to the SNF2/RAD54 helicase family. RapA subfamily.</text>
</comment>
<evidence type="ECO:0000256" key="1">
    <source>
        <dbReference type="ARBA" id="ARBA00022741"/>
    </source>
</evidence>
<feature type="domain" description="Helicase ATP-binding" evidence="10">
    <location>
        <begin position="165"/>
        <end position="338"/>
    </location>
</feature>
<dbReference type="Pfam" id="PF12137">
    <property type="entry name" value="RapA_C"/>
    <property type="match status" value="1"/>
</dbReference>
<dbReference type="InterPro" id="IPR057342">
    <property type="entry name" value="DEXDc_RapA"/>
</dbReference>
<evidence type="ECO:0000256" key="4">
    <source>
        <dbReference type="ARBA" id="ARBA00022840"/>
    </source>
</evidence>
<dbReference type="Pfam" id="PF00176">
    <property type="entry name" value="SNF2-rel_dom"/>
    <property type="match status" value="1"/>
</dbReference>
<comment type="function">
    <text evidence="9">Transcription regulator that activates transcription by stimulating RNA polymerase (RNAP) recycling in case of stress conditions such as supercoiled DNA or high salt concentrations. Probably acts by releasing the RNAP, when it is trapped or immobilized on tightly supercoiled DNA. Does not activate transcription on linear DNA. Probably not involved in DNA repair.</text>
</comment>
<sequence length="939" mass="106469">MQEFAVGQRWLSDTESELGLGVLVDVDERTISILFPKSDETRVYSRATAPLSRIIFAAGDSLTDQDGIDWLVISTEVKSGVLRYHCSQISAPEITKTLSETRLAAHLQLARPLERLLASQLEPKEWYDLRIEALLMQARMSTSLLRGMIGPRVGLIPHQFYIAHEVGRRLAPRVLLADEVGLGKTIEAGLIMHQQLVTGRSERILVLVPDSLQYQWMIEMRRRFNLNFSLFDLERTAFLKENDPEANPFATESCIIASIDLLLDHEDLKAQALDAGFDLLVVDEAHHLTWHEDVGGNDRYDVVAEFADQTAGVLLLTATPEQLGVDSHFARLRLLDPERFDTLNHFLDEEANYASTAQVAEALMQEGLLDDEQHEAIAALLGHPVEDTPDARYRAINELLDRHGTGRILFRNTREAIQGFQGRDCLPAPLPAPESWPITGSLRQQMWPEEQQLDGEWMQSDPRVPWLLNLLKTELKHQKVLLIARSGPVVESLELALRVHGGIRTAMFHEAMSLLERDQAAAYFADDTYGAQILLCSEIGSEGRNFQFASNLVLFDMPSNPDVLEQRIGRLDRIGQQNRIQIHVPYLMATAQERMFRWYNEALDIFGHISPTAQVLQENHLVELKDHLLSDTGEQFDALLVQVNDERLELETELQAGRDRLLEFNSCRPKVASRIVQAMQEQDAHNTLPDFMLRFLSSTNIEHDEQHDGSLIIHSSDQMLVDGLDLPEDGMTVTFHREQALTREDTEYLTVEHPLMGRIFELVRTQPFGNANVAVLRSSVIPAGKILIEAWFRVEVIAPKVLNLNASLPQQLIRVLISESGQDLSARINSAMLHPQIHALDMNNARQVVKLRRDVIEARYKQAEELARAQIKSFSQTAQKRYGDHLQQELDRLIYLKAHNPSVRDDEIDRLTHQRAQGLQLLEQLSLVPDSIRVLVVMK</sequence>
<dbReference type="OrthoDB" id="9814088at2"/>
<dbReference type="InterPro" id="IPR001650">
    <property type="entry name" value="Helicase_C-like"/>
</dbReference>
<organism evidence="12 13">
    <name type="scientific">Aquirhabdus parva</name>
    <dbReference type="NCBI Taxonomy" id="2283318"/>
    <lineage>
        <taxon>Bacteria</taxon>
        <taxon>Pseudomonadati</taxon>
        <taxon>Pseudomonadota</taxon>
        <taxon>Gammaproteobacteria</taxon>
        <taxon>Moraxellales</taxon>
        <taxon>Moraxellaceae</taxon>
        <taxon>Aquirhabdus</taxon>
    </lineage>
</organism>
<evidence type="ECO:0000256" key="9">
    <source>
        <dbReference type="HAMAP-Rule" id="MF_01821"/>
    </source>
</evidence>
<evidence type="ECO:0000259" key="10">
    <source>
        <dbReference type="PROSITE" id="PS51192"/>
    </source>
</evidence>
<dbReference type="Gene3D" id="3.40.50.10810">
    <property type="entry name" value="Tandem AAA-ATPase domain"/>
    <property type="match status" value="1"/>
</dbReference>
<keyword evidence="3 9" id="KW-0347">Helicase</keyword>
<keyword evidence="1 9" id="KW-0547">Nucleotide-binding</keyword>
<evidence type="ECO:0000256" key="7">
    <source>
        <dbReference type="ARBA" id="ARBA00023159"/>
    </source>
</evidence>
<name>A0A345P5A3_9GAMM</name>
<dbReference type="InterPro" id="IPR040766">
    <property type="entry name" value="Tudor_2_RapA"/>
</dbReference>
<dbReference type="GO" id="GO:0003677">
    <property type="term" value="F:DNA binding"/>
    <property type="evidence" value="ECO:0007669"/>
    <property type="project" value="UniProtKB-KW"/>
</dbReference>
<evidence type="ECO:0000256" key="3">
    <source>
        <dbReference type="ARBA" id="ARBA00022806"/>
    </source>
</evidence>
<dbReference type="KEGG" id="mbah:HYN46_06245"/>
<comment type="subunit">
    <text evidence="9">Interacts with the RNAP. Has a higher affinity for the core RNAP than for the holoenzyme. Its ATPase activity is stimulated by binding to RNAP.</text>
</comment>
<evidence type="ECO:0000256" key="6">
    <source>
        <dbReference type="ARBA" id="ARBA00023125"/>
    </source>
</evidence>
<keyword evidence="2 9" id="KW-0378">Hydrolase</keyword>